<dbReference type="OrthoDB" id="9929604at2759"/>
<gene>
    <name evidence="3" type="primary">LOC106546389</name>
</gene>
<dbReference type="KEGG" id="tsr:106546389"/>
<protein>
    <submittedName>
        <fullName evidence="3">Uncharacterized protein LOC106546389</fullName>
    </submittedName>
</protein>
<reference evidence="3" key="1">
    <citation type="submission" date="2025-08" db="UniProtKB">
        <authorList>
            <consortium name="RefSeq"/>
        </authorList>
    </citation>
    <scope>IDENTIFICATION</scope>
    <source>
        <tissue evidence="3">Skeletal muscle</tissue>
    </source>
</reference>
<evidence type="ECO:0000313" key="3">
    <source>
        <dbReference type="RefSeq" id="XP_013918730.1"/>
    </source>
</evidence>
<accession>A0A6I9Y9I4</accession>
<dbReference type="Proteomes" id="UP000504617">
    <property type="component" value="Unplaced"/>
</dbReference>
<keyword evidence="1" id="KW-0732">Signal</keyword>
<organism evidence="2 3">
    <name type="scientific">Thamnophis sirtalis</name>
    <dbReference type="NCBI Taxonomy" id="35019"/>
    <lineage>
        <taxon>Eukaryota</taxon>
        <taxon>Metazoa</taxon>
        <taxon>Chordata</taxon>
        <taxon>Craniata</taxon>
        <taxon>Vertebrata</taxon>
        <taxon>Euteleostomi</taxon>
        <taxon>Lepidosauria</taxon>
        <taxon>Squamata</taxon>
        <taxon>Bifurcata</taxon>
        <taxon>Unidentata</taxon>
        <taxon>Episquamata</taxon>
        <taxon>Toxicofera</taxon>
        <taxon>Serpentes</taxon>
        <taxon>Colubroidea</taxon>
        <taxon>Colubridae</taxon>
        <taxon>Natricinae</taxon>
        <taxon>Thamnophis</taxon>
    </lineage>
</organism>
<feature type="chain" id="PRO_5026992836" evidence="1">
    <location>
        <begin position="22"/>
        <end position="223"/>
    </location>
</feature>
<proteinExistence type="predicted"/>
<feature type="signal peptide" evidence="1">
    <location>
        <begin position="1"/>
        <end position="21"/>
    </location>
</feature>
<evidence type="ECO:0000313" key="2">
    <source>
        <dbReference type="Proteomes" id="UP000504617"/>
    </source>
</evidence>
<dbReference type="AlphaFoldDB" id="A0A6I9Y9I4"/>
<sequence>MGHSGLVVLWILGMAVVGYVGRSRDLATVQPWALCPADDSPAATPEGQLPAQPSFSSCMLRCTSHAYEAYMAMLASGDFKSMTTSLKVNEGREGAEHEFCWMLHLRCQRGVRLTKAFVLLNLEQPLDPSQPFPLRLLLTAPSWPQSLLQPRSKRRDTRLLSGDACGARFDVTEPFRDAEGDREAEMCVKVACPEGDSCEDLRSSLRCPPFLATLWRSLPRPDG</sequence>
<dbReference type="GeneID" id="106546389"/>
<keyword evidence="2" id="KW-1185">Reference proteome</keyword>
<evidence type="ECO:0000256" key="1">
    <source>
        <dbReference type="SAM" id="SignalP"/>
    </source>
</evidence>
<name>A0A6I9Y9I4_9SAUR</name>
<dbReference type="RefSeq" id="XP_013918730.1">
    <property type="nucleotide sequence ID" value="XM_014063255.1"/>
</dbReference>